<comment type="function">
    <text evidence="9">Component of the transport system for branched-chain amino acids.</text>
</comment>
<keyword evidence="6 9" id="KW-0029">Amino-acid transport</keyword>
<evidence type="ECO:0000256" key="9">
    <source>
        <dbReference type="RuleBase" id="RU362122"/>
    </source>
</evidence>
<dbReference type="GO" id="GO:0005304">
    <property type="term" value="F:L-valine transmembrane transporter activity"/>
    <property type="evidence" value="ECO:0007669"/>
    <property type="project" value="TreeGrafter"/>
</dbReference>
<dbReference type="GO" id="GO:0015190">
    <property type="term" value="F:L-leucine transmembrane transporter activity"/>
    <property type="evidence" value="ECO:0007669"/>
    <property type="project" value="TreeGrafter"/>
</dbReference>
<dbReference type="EMBL" id="CVRB01000005">
    <property type="protein sequence ID" value="CRK84545.1"/>
    <property type="molecule type" value="Genomic_DNA"/>
</dbReference>
<dbReference type="Proteomes" id="UP000199087">
    <property type="component" value="Unassembled WGS sequence"/>
</dbReference>
<accession>A0A0U1P2Q1</accession>
<proteinExistence type="inferred from homology"/>
<evidence type="ECO:0000256" key="3">
    <source>
        <dbReference type="ARBA" id="ARBA00022448"/>
    </source>
</evidence>
<reference evidence="11" key="1">
    <citation type="submission" date="2015-05" db="EMBL/GenBank/DDBJ databases">
        <authorList>
            <person name="Urmite Genomes"/>
        </authorList>
    </citation>
    <scope>NUCLEOTIDE SEQUENCE [LARGE SCALE GENOMIC DNA]</scope>
    <source>
        <strain evidence="11">LF1</strain>
    </source>
</reference>
<evidence type="ECO:0000256" key="5">
    <source>
        <dbReference type="ARBA" id="ARBA00022692"/>
    </source>
</evidence>
<dbReference type="GO" id="GO:0015820">
    <property type="term" value="P:L-leucine transport"/>
    <property type="evidence" value="ECO:0007669"/>
    <property type="project" value="TreeGrafter"/>
</dbReference>
<keyword evidence="4" id="KW-1003">Cell membrane</keyword>
<comment type="subcellular location">
    <subcellularLocation>
        <location evidence="1 9">Cell membrane</location>
        <topology evidence="1 9">Multi-pass membrane protein</topology>
    </subcellularLocation>
</comment>
<evidence type="ECO:0000256" key="4">
    <source>
        <dbReference type="ARBA" id="ARBA00022475"/>
    </source>
</evidence>
<evidence type="ECO:0000256" key="2">
    <source>
        <dbReference type="ARBA" id="ARBA00008540"/>
    </source>
</evidence>
<gene>
    <name evidence="10" type="ORF">BN000_04580</name>
</gene>
<evidence type="ECO:0000256" key="7">
    <source>
        <dbReference type="ARBA" id="ARBA00022989"/>
    </source>
</evidence>
<feature type="transmembrane region" description="Helical" evidence="9">
    <location>
        <begin position="50"/>
        <end position="73"/>
    </location>
</feature>
<evidence type="ECO:0000256" key="6">
    <source>
        <dbReference type="ARBA" id="ARBA00022970"/>
    </source>
</evidence>
<dbReference type="InterPro" id="IPR004685">
    <property type="entry name" value="Brnchd-chn_aa_trnsp_Livcs"/>
</dbReference>
<dbReference type="GO" id="GO:0005886">
    <property type="term" value="C:plasma membrane"/>
    <property type="evidence" value="ECO:0007669"/>
    <property type="project" value="UniProtKB-SubCell"/>
</dbReference>
<dbReference type="RefSeq" id="WP_090638579.1">
    <property type="nucleotide sequence ID" value="NZ_CVRB01000005.1"/>
</dbReference>
<evidence type="ECO:0000313" key="10">
    <source>
        <dbReference type="EMBL" id="CRK84545.1"/>
    </source>
</evidence>
<dbReference type="STRING" id="1499688.BN000_04580"/>
<dbReference type="PANTHER" id="PTHR30588">
    <property type="entry name" value="BRANCHED-CHAIN AMINO ACID TRANSPORT SYSTEM 2 CARRIER PROTEIN"/>
    <property type="match status" value="1"/>
</dbReference>
<name>A0A0U1P2Q1_9BACI</name>
<evidence type="ECO:0000256" key="1">
    <source>
        <dbReference type="ARBA" id="ARBA00004651"/>
    </source>
</evidence>
<keyword evidence="7 9" id="KW-1133">Transmembrane helix</keyword>
<dbReference type="PANTHER" id="PTHR30588:SF0">
    <property type="entry name" value="BRANCHED-CHAIN AMINO ACID PERMEASE BRNQ"/>
    <property type="match status" value="1"/>
</dbReference>
<keyword evidence="5 9" id="KW-0812">Transmembrane</keyword>
<dbReference type="GO" id="GO:0015818">
    <property type="term" value="P:isoleucine transport"/>
    <property type="evidence" value="ECO:0007669"/>
    <property type="project" value="TreeGrafter"/>
</dbReference>
<feature type="transmembrane region" description="Helical" evidence="9">
    <location>
        <begin position="12"/>
        <end position="30"/>
    </location>
</feature>
<keyword evidence="11" id="KW-1185">Reference proteome</keyword>
<organism evidence="10 11">
    <name type="scientific">Neobacillus massiliamazoniensis</name>
    <dbReference type="NCBI Taxonomy" id="1499688"/>
    <lineage>
        <taxon>Bacteria</taxon>
        <taxon>Bacillati</taxon>
        <taxon>Bacillota</taxon>
        <taxon>Bacilli</taxon>
        <taxon>Bacillales</taxon>
        <taxon>Bacillaceae</taxon>
        <taxon>Neobacillus</taxon>
    </lineage>
</organism>
<keyword evidence="8 9" id="KW-0472">Membrane</keyword>
<dbReference type="GO" id="GO:0015188">
    <property type="term" value="F:L-isoleucine transmembrane transporter activity"/>
    <property type="evidence" value="ECO:0007669"/>
    <property type="project" value="TreeGrafter"/>
</dbReference>
<dbReference type="Pfam" id="PF05525">
    <property type="entry name" value="Branch_AA_trans"/>
    <property type="match status" value="1"/>
</dbReference>
<sequence length="101" mass="11302">MQKTIIHKYFKGYPSVYVGGLIGTALISTVDSLKQAKFQLDFITNLYSHLPLYTEGVGWIFPAIIGAIIGFLWRNLKFDASYSFAGKNYSESNVKSNSNIL</sequence>
<dbReference type="AlphaFoldDB" id="A0A0U1P2Q1"/>
<evidence type="ECO:0000256" key="8">
    <source>
        <dbReference type="ARBA" id="ARBA00023136"/>
    </source>
</evidence>
<evidence type="ECO:0000313" key="11">
    <source>
        <dbReference type="Proteomes" id="UP000199087"/>
    </source>
</evidence>
<keyword evidence="3 9" id="KW-0813">Transport</keyword>
<comment type="similarity">
    <text evidence="2 9">Belongs to the branched chain amino acid transporter family.</text>
</comment>
<comment type="caution">
    <text evidence="9">Lacks conserved residue(s) required for the propagation of feature annotation.</text>
</comment>
<protein>
    <recommendedName>
        <fullName evidence="9">Branched-chain amino acid transport system carrier protein</fullName>
    </recommendedName>
</protein>